<feature type="region of interest" description="Disordered" evidence="1">
    <location>
        <begin position="75"/>
        <end position="103"/>
    </location>
</feature>
<dbReference type="Pfam" id="PF12773">
    <property type="entry name" value="DZR"/>
    <property type="match status" value="1"/>
</dbReference>
<evidence type="ECO:0000259" key="3">
    <source>
        <dbReference type="Pfam" id="PF12773"/>
    </source>
</evidence>
<evidence type="ECO:0000256" key="2">
    <source>
        <dbReference type="SAM" id="Phobius"/>
    </source>
</evidence>
<evidence type="ECO:0000313" key="4">
    <source>
        <dbReference type="EMBL" id="ERK00049.1"/>
    </source>
</evidence>
<dbReference type="InterPro" id="IPR025874">
    <property type="entry name" value="DZR"/>
</dbReference>
<feature type="compositionally biased region" description="Polar residues" evidence="1">
    <location>
        <begin position="86"/>
        <end position="101"/>
    </location>
</feature>
<organism evidence="4 5">
    <name type="scientific">Hoylesella pleuritidis F0068</name>
    <dbReference type="NCBI Taxonomy" id="1081904"/>
    <lineage>
        <taxon>Bacteria</taxon>
        <taxon>Pseudomonadati</taxon>
        <taxon>Bacteroidota</taxon>
        <taxon>Bacteroidia</taxon>
        <taxon>Bacteroidales</taxon>
        <taxon>Prevotellaceae</taxon>
        <taxon>Hoylesella</taxon>
    </lineage>
</organism>
<feature type="compositionally biased region" description="Basic and acidic residues" evidence="1">
    <location>
        <begin position="75"/>
        <end position="84"/>
    </location>
</feature>
<dbReference type="RefSeq" id="WP_021584399.1">
    <property type="nucleotide sequence ID" value="NZ_AWET01000040.1"/>
</dbReference>
<name>U2MLE7_9BACT</name>
<feature type="domain" description="DZANK-type" evidence="3">
    <location>
        <begin position="6"/>
        <end position="51"/>
    </location>
</feature>
<feature type="transmembrane region" description="Helical" evidence="2">
    <location>
        <begin position="117"/>
        <end position="137"/>
    </location>
</feature>
<dbReference type="AlphaFoldDB" id="U2MLE7"/>
<keyword evidence="2" id="KW-1133">Transmembrane helix</keyword>
<dbReference type="InterPro" id="IPR011990">
    <property type="entry name" value="TPR-like_helical_dom_sf"/>
</dbReference>
<dbReference type="Gene3D" id="1.25.40.10">
    <property type="entry name" value="Tetratricopeptide repeat domain"/>
    <property type="match status" value="1"/>
</dbReference>
<keyword evidence="2" id="KW-0812">Transmembrane</keyword>
<evidence type="ECO:0000256" key="1">
    <source>
        <dbReference type="SAM" id="MobiDB-lite"/>
    </source>
</evidence>
<dbReference type="PATRIC" id="fig|1081904.3.peg.1799"/>
<dbReference type="EMBL" id="AWET01000040">
    <property type="protein sequence ID" value="ERK00049.1"/>
    <property type="molecule type" value="Genomic_DNA"/>
</dbReference>
<reference evidence="4 5" key="1">
    <citation type="submission" date="2013-08" db="EMBL/GenBank/DDBJ databases">
        <authorList>
            <person name="Durkin A.S."/>
            <person name="Haft D.R."/>
            <person name="McCorrison J."/>
            <person name="Torralba M."/>
            <person name="Gillis M."/>
            <person name="Haft D.H."/>
            <person name="Methe B."/>
            <person name="Sutton G."/>
            <person name="Nelson K.E."/>
        </authorList>
    </citation>
    <scope>NUCLEOTIDE SEQUENCE [LARGE SCALE GENOMIC DNA]</scope>
    <source>
        <strain evidence="4 5">F0068</strain>
    </source>
</reference>
<gene>
    <name evidence="4" type="ORF">HMPREF1218_1578</name>
</gene>
<sequence>MAIIKCPECGHQVSDKAPVCLSCGVEIAGKIIKCPQCGEAYFKDLEICPNCHHATFGPSVTPRAEEISYIPEQQDIREQPDERPLNASQKTANEPPINSQSLHEKPLMDQLRKKGHATLIVSFILALIVCAVCFYFYSDAKSGKEREAYDYAIVSNDPVVLQSYLDTYKDAPDAHRDSIQAHLQRIQQLDQNWTNAIVSGSKSDLEDYLAKHPDSPHKTEAIHKIDSIDWLQAKAENTQTSYNSYLQEHADGDHVDEANDALKALKAKTVQPEEQSAINTIFRRFFQSINTKDEESLTSTVGTLLTSFLGKADATKNDVATFLQKLYKDDIVNMNWHINNDYKISKKEVGNNQYEYTVQFSANQQIERTDPTKEKDAKYRVKAKVGPDGKISEFNMVKILE</sequence>
<proteinExistence type="predicted"/>
<evidence type="ECO:0000313" key="5">
    <source>
        <dbReference type="Proteomes" id="UP000016600"/>
    </source>
</evidence>
<accession>U2MLE7</accession>
<keyword evidence="5" id="KW-1185">Reference proteome</keyword>
<dbReference type="Proteomes" id="UP000016600">
    <property type="component" value="Unassembled WGS sequence"/>
</dbReference>
<protein>
    <submittedName>
        <fullName evidence="4">Double zinc ribbon domain protein</fullName>
    </submittedName>
</protein>
<keyword evidence="2" id="KW-0472">Membrane</keyword>
<comment type="caution">
    <text evidence="4">The sequence shown here is derived from an EMBL/GenBank/DDBJ whole genome shotgun (WGS) entry which is preliminary data.</text>
</comment>